<dbReference type="Proteomes" id="UP000295198">
    <property type="component" value="Unassembled WGS sequence"/>
</dbReference>
<accession>A0A4Q4Z0A5</accession>
<keyword evidence="3" id="KW-1185">Reference proteome</keyword>
<dbReference type="NCBIfam" id="NF041255">
    <property type="entry name" value="mycofact_MftM"/>
    <property type="match status" value="1"/>
</dbReference>
<proteinExistence type="predicted"/>
<gene>
    <name evidence="2" type="ORF">EKO23_24240</name>
</gene>
<sequence>MTSEAPDLAGPIDPFAETVHGAYRDGVVEVRALTGIRPRRALHMVRTPHFDVRHVGDRLHVDHCVPPARVDDDLSGLLADELFGPGWLRGPELFERIFTGVVRTSAPSARQSWELFYRNTLARVDEAIADGYDPATPSGHGTIADYAPVYARAEALLAPGSVLELGCCFGFLALRLAAAGRQVTASDVSPGTVRLLESVAPRLGVDLATRVADAARFPAADGSADNVLVVHLLEHLEPEHGDRVVAEAVRLAARRVVVACPLEEEADETWGHVRTVSIADLDRWGRRTGLPYAVGEHHGGWLVIDADMLTLPTGR</sequence>
<reference evidence="2 3" key="1">
    <citation type="submission" date="2019-01" db="EMBL/GenBank/DDBJ databases">
        <title>Nocardioides guangzhouensis sp. nov., an actinobacterium isolated from soil.</title>
        <authorList>
            <person name="Fu Y."/>
            <person name="Cai Y."/>
            <person name="Lin Z."/>
            <person name="Chen P."/>
        </authorList>
    </citation>
    <scope>NUCLEOTIDE SEQUENCE [LARGE SCALE GENOMIC DNA]</scope>
    <source>
        <strain evidence="2 3">130</strain>
    </source>
</reference>
<organism evidence="2 3">
    <name type="scientific">Nocardioides guangzhouensis</name>
    <dbReference type="NCBI Taxonomy" id="2497878"/>
    <lineage>
        <taxon>Bacteria</taxon>
        <taxon>Bacillati</taxon>
        <taxon>Actinomycetota</taxon>
        <taxon>Actinomycetes</taxon>
        <taxon>Propionibacteriales</taxon>
        <taxon>Nocardioidaceae</taxon>
        <taxon>Nocardioides</taxon>
    </lineage>
</organism>
<dbReference type="InterPro" id="IPR029063">
    <property type="entry name" value="SAM-dependent_MTases_sf"/>
</dbReference>
<comment type="caution">
    <text evidence="2">The sequence shown here is derived from an EMBL/GenBank/DDBJ whole genome shotgun (WGS) entry which is preliminary data.</text>
</comment>
<dbReference type="AlphaFoldDB" id="A0A4Q4Z0A5"/>
<evidence type="ECO:0000313" key="2">
    <source>
        <dbReference type="EMBL" id="RYP80953.1"/>
    </source>
</evidence>
<dbReference type="SUPFAM" id="SSF53335">
    <property type="entry name" value="S-adenosyl-L-methionine-dependent methyltransferases"/>
    <property type="match status" value="1"/>
</dbReference>
<dbReference type="Pfam" id="PF13649">
    <property type="entry name" value="Methyltransf_25"/>
    <property type="match status" value="1"/>
</dbReference>
<dbReference type="InterPro" id="IPR041698">
    <property type="entry name" value="Methyltransf_25"/>
</dbReference>
<dbReference type="CDD" id="cd02440">
    <property type="entry name" value="AdoMet_MTases"/>
    <property type="match status" value="1"/>
</dbReference>
<dbReference type="OrthoDB" id="3571292at2"/>
<dbReference type="EMBL" id="SDKM01000084">
    <property type="protein sequence ID" value="RYP80953.1"/>
    <property type="molecule type" value="Genomic_DNA"/>
</dbReference>
<evidence type="ECO:0000259" key="1">
    <source>
        <dbReference type="Pfam" id="PF13649"/>
    </source>
</evidence>
<keyword evidence="2" id="KW-0489">Methyltransferase</keyword>
<keyword evidence="2" id="KW-0808">Transferase</keyword>
<evidence type="ECO:0000313" key="3">
    <source>
        <dbReference type="Proteomes" id="UP000295198"/>
    </source>
</evidence>
<dbReference type="Gene3D" id="3.40.50.150">
    <property type="entry name" value="Vaccinia Virus protein VP39"/>
    <property type="match status" value="1"/>
</dbReference>
<dbReference type="RefSeq" id="WP_134721076.1">
    <property type="nucleotide sequence ID" value="NZ_SDKM01000084.1"/>
</dbReference>
<feature type="domain" description="Methyltransferase" evidence="1">
    <location>
        <begin position="162"/>
        <end position="251"/>
    </location>
</feature>
<name>A0A4Q4Z0A5_9ACTN</name>
<dbReference type="GO" id="GO:0032259">
    <property type="term" value="P:methylation"/>
    <property type="evidence" value="ECO:0007669"/>
    <property type="project" value="UniProtKB-KW"/>
</dbReference>
<protein>
    <submittedName>
        <fullName evidence="2">Class I SAM-dependent methyltransferase</fullName>
    </submittedName>
</protein>
<dbReference type="GO" id="GO:0008168">
    <property type="term" value="F:methyltransferase activity"/>
    <property type="evidence" value="ECO:0007669"/>
    <property type="project" value="UniProtKB-KW"/>
</dbReference>